<proteinExistence type="predicted"/>
<dbReference type="PROSITE" id="PS50404">
    <property type="entry name" value="GST_NTER"/>
    <property type="match status" value="1"/>
</dbReference>
<dbReference type="RefSeq" id="XP_009057951.1">
    <property type="nucleotide sequence ID" value="XM_009059703.1"/>
</dbReference>
<organism evidence="6 7">
    <name type="scientific">Lottia gigantea</name>
    <name type="common">Giant owl limpet</name>
    <dbReference type="NCBI Taxonomy" id="225164"/>
    <lineage>
        <taxon>Eukaryota</taxon>
        <taxon>Metazoa</taxon>
        <taxon>Spiralia</taxon>
        <taxon>Lophotrochozoa</taxon>
        <taxon>Mollusca</taxon>
        <taxon>Gastropoda</taxon>
        <taxon>Patellogastropoda</taxon>
        <taxon>Lottioidea</taxon>
        <taxon>Lottiidae</taxon>
        <taxon>Lottia</taxon>
    </lineage>
</organism>
<dbReference type="Gene3D" id="1.20.1050.10">
    <property type="match status" value="1"/>
</dbReference>
<name>V4A874_LOTGI</name>
<dbReference type="SUPFAM" id="SSF52833">
    <property type="entry name" value="Thioredoxin-like"/>
    <property type="match status" value="1"/>
</dbReference>
<feature type="domain" description="GST C-terminal" evidence="5">
    <location>
        <begin position="85"/>
        <end position="208"/>
    </location>
</feature>
<dbReference type="CTD" id="20236069"/>
<dbReference type="AlphaFoldDB" id="V4A874"/>
<dbReference type="Proteomes" id="UP000030746">
    <property type="component" value="Unassembled WGS sequence"/>
</dbReference>
<evidence type="ECO:0000259" key="4">
    <source>
        <dbReference type="PROSITE" id="PS50404"/>
    </source>
</evidence>
<dbReference type="PANTHER" id="PTHR11571:SF224">
    <property type="entry name" value="HEMATOPOIETIC PROSTAGLANDIN D SYNTHASE"/>
    <property type="match status" value="1"/>
</dbReference>
<dbReference type="SUPFAM" id="SSF47616">
    <property type="entry name" value="GST C-terminal domain-like"/>
    <property type="match status" value="1"/>
</dbReference>
<dbReference type="InterPro" id="IPR010987">
    <property type="entry name" value="Glutathione-S-Trfase_C-like"/>
</dbReference>
<sequence>MTTKYRYHFFKNVRARGEFPRLLFVAAGVPYEDVRCERHGKEWDEKKPQMPGRTLPVLELNGELFDESVVIARYLAREFGLTGKTNYEQLLTDTIVEKIIQVRESFSGFVFEKDEEKKAAAVEKFTKELLPLVLGVIENIAAKNKESDFLVGDSLTWADLAVFDLCQHLTNFDSHVLDNYPNIAANYKLVPLLPRLDDYLRNRPVTVI</sequence>
<dbReference type="SFLD" id="SFLDS00019">
    <property type="entry name" value="Glutathione_Transferase_(cytos"/>
    <property type="match status" value="1"/>
</dbReference>
<dbReference type="InterPro" id="IPR036282">
    <property type="entry name" value="Glutathione-S-Trfase_C_sf"/>
</dbReference>
<dbReference type="EMBL" id="KB202283">
    <property type="protein sequence ID" value="ESO91250.1"/>
    <property type="molecule type" value="Genomic_DNA"/>
</dbReference>
<comment type="catalytic activity">
    <reaction evidence="3">
        <text>RX + glutathione = an S-substituted glutathione + a halide anion + H(+)</text>
        <dbReference type="Rhea" id="RHEA:16437"/>
        <dbReference type="ChEBI" id="CHEBI:15378"/>
        <dbReference type="ChEBI" id="CHEBI:16042"/>
        <dbReference type="ChEBI" id="CHEBI:17792"/>
        <dbReference type="ChEBI" id="CHEBI:57925"/>
        <dbReference type="ChEBI" id="CHEBI:90779"/>
        <dbReference type="EC" id="2.5.1.18"/>
    </reaction>
</comment>
<dbReference type="GeneID" id="20236069"/>
<dbReference type="GO" id="GO:0004364">
    <property type="term" value="F:glutathione transferase activity"/>
    <property type="evidence" value="ECO:0007669"/>
    <property type="project" value="UniProtKB-EC"/>
</dbReference>
<dbReference type="Pfam" id="PF14497">
    <property type="entry name" value="GST_C_3"/>
    <property type="match status" value="1"/>
</dbReference>
<dbReference type="InterPro" id="IPR040079">
    <property type="entry name" value="Glutathione_S-Trfase"/>
</dbReference>
<keyword evidence="2" id="KW-0808">Transferase</keyword>
<feature type="domain" description="GST N-terminal" evidence="4">
    <location>
        <begin position="4"/>
        <end position="83"/>
    </location>
</feature>
<dbReference type="PANTHER" id="PTHR11571">
    <property type="entry name" value="GLUTATHIONE S-TRANSFERASE"/>
    <property type="match status" value="1"/>
</dbReference>
<evidence type="ECO:0000259" key="5">
    <source>
        <dbReference type="PROSITE" id="PS50405"/>
    </source>
</evidence>
<dbReference type="STRING" id="225164.V4A874"/>
<dbReference type="OrthoDB" id="414243at2759"/>
<evidence type="ECO:0000313" key="7">
    <source>
        <dbReference type="Proteomes" id="UP000030746"/>
    </source>
</evidence>
<protein>
    <recommendedName>
        <fullName evidence="1">glutathione transferase</fullName>
        <ecNumber evidence="1">2.5.1.18</ecNumber>
    </recommendedName>
</protein>
<dbReference type="EC" id="2.5.1.18" evidence="1"/>
<dbReference type="KEGG" id="lgi:LOTGIDRAFT_153682"/>
<accession>V4A874</accession>
<dbReference type="Gene3D" id="3.40.30.10">
    <property type="entry name" value="Glutaredoxin"/>
    <property type="match status" value="1"/>
</dbReference>
<dbReference type="CDD" id="cd03192">
    <property type="entry name" value="GST_C_Sigma_like"/>
    <property type="match status" value="1"/>
</dbReference>
<gene>
    <name evidence="6" type="ORF">LOTGIDRAFT_153682</name>
</gene>
<dbReference type="PROSITE" id="PS50405">
    <property type="entry name" value="GST_CTER"/>
    <property type="match status" value="1"/>
</dbReference>
<dbReference type="FunFam" id="1.20.1050.10:FF:000030">
    <property type="entry name" value="Glutathione S-transferase S1"/>
    <property type="match status" value="1"/>
</dbReference>
<dbReference type="OMA" id="WAMIAFG"/>
<evidence type="ECO:0000256" key="3">
    <source>
        <dbReference type="ARBA" id="ARBA00047960"/>
    </source>
</evidence>
<dbReference type="GO" id="GO:0006749">
    <property type="term" value="P:glutathione metabolic process"/>
    <property type="evidence" value="ECO:0007669"/>
    <property type="project" value="TreeGrafter"/>
</dbReference>
<dbReference type="Pfam" id="PF02798">
    <property type="entry name" value="GST_N"/>
    <property type="match status" value="1"/>
</dbReference>
<evidence type="ECO:0000313" key="6">
    <source>
        <dbReference type="EMBL" id="ESO91250.1"/>
    </source>
</evidence>
<evidence type="ECO:0000256" key="1">
    <source>
        <dbReference type="ARBA" id="ARBA00012452"/>
    </source>
</evidence>
<dbReference type="CDD" id="cd03039">
    <property type="entry name" value="GST_N_Sigma_like"/>
    <property type="match status" value="1"/>
</dbReference>
<reference evidence="6 7" key="1">
    <citation type="journal article" date="2013" name="Nature">
        <title>Insights into bilaterian evolution from three spiralian genomes.</title>
        <authorList>
            <person name="Simakov O."/>
            <person name="Marletaz F."/>
            <person name="Cho S.J."/>
            <person name="Edsinger-Gonzales E."/>
            <person name="Havlak P."/>
            <person name="Hellsten U."/>
            <person name="Kuo D.H."/>
            <person name="Larsson T."/>
            <person name="Lv J."/>
            <person name="Arendt D."/>
            <person name="Savage R."/>
            <person name="Osoegawa K."/>
            <person name="de Jong P."/>
            <person name="Grimwood J."/>
            <person name="Chapman J.A."/>
            <person name="Shapiro H."/>
            <person name="Aerts A."/>
            <person name="Otillar R.P."/>
            <person name="Terry A.Y."/>
            <person name="Boore J.L."/>
            <person name="Grigoriev I.V."/>
            <person name="Lindberg D.R."/>
            <person name="Seaver E.C."/>
            <person name="Weisblat D.A."/>
            <person name="Putnam N.H."/>
            <person name="Rokhsar D.S."/>
        </authorList>
    </citation>
    <scope>NUCLEOTIDE SEQUENCE [LARGE SCALE GENOMIC DNA]</scope>
</reference>
<dbReference type="InterPro" id="IPR036249">
    <property type="entry name" value="Thioredoxin-like_sf"/>
</dbReference>
<evidence type="ECO:0000256" key="2">
    <source>
        <dbReference type="ARBA" id="ARBA00022679"/>
    </source>
</evidence>
<dbReference type="InterPro" id="IPR004046">
    <property type="entry name" value="GST_C"/>
</dbReference>
<keyword evidence="7" id="KW-1185">Reference proteome</keyword>
<dbReference type="InterPro" id="IPR004045">
    <property type="entry name" value="Glutathione_S-Trfase_N"/>
</dbReference>
<dbReference type="InterPro" id="IPR050213">
    <property type="entry name" value="GST_superfamily"/>
</dbReference>
<dbReference type="HOGENOM" id="CLU_039475_1_0_1"/>